<accession>A0A418UZV6</accession>
<dbReference type="RefSeq" id="WP_119766880.1">
    <property type="nucleotide sequence ID" value="NZ_QYUJ01000030.1"/>
</dbReference>
<comment type="caution">
    <text evidence="1">The sequence shown here is derived from an EMBL/GenBank/DDBJ whole genome shotgun (WGS) entry which is preliminary data.</text>
</comment>
<sequence>MASAKMARIYHLMGETGAAIERLLGHLPRLEHSDDGRARFEWAVAALTVAPAELGPTALRGVQGFQTNEPNLIREFRELRARYASALTPARPARSGAAR</sequence>
<dbReference type="Proteomes" id="UP000286287">
    <property type="component" value="Unassembled WGS sequence"/>
</dbReference>
<dbReference type="EMBL" id="QYUJ01000030">
    <property type="protein sequence ID" value="RJF69016.1"/>
    <property type="molecule type" value="Genomic_DNA"/>
</dbReference>
<evidence type="ECO:0000313" key="2">
    <source>
        <dbReference type="Proteomes" id="UP000286287"/>
    </source>
</evidence>
<dbReference type="AlphaFoldDB" id="A0A418UZV6"/>
<keyword evidence="2" id="KW-1185">Reference proteome</keyword>
<protein>
    <submittedName>
        <fullName evidence="1">Uncharacterized protein</fullName>
    </submittedName>
</protein>
<organism evidence="1 2">
    <name type="scientific">Deinococcus cavernae</name>
    <dbReference type="NCBI Taxonomy" id="2320857"/>
    <lineage>
        <taxon>Bacteria</taxon>
        <taxon>Thermotogati</taxon>
        <taxon>Deinococcota</taxon>
        <taxon>Deinococci</taxon>
        <taxon>Deinococcales</taxon>
        <taxon>Deinococcaceae</taxon>
        <taxon>Deinococcus</taxon>
    </lineage>
</organism>
<proteinExistence type="predicted"/>
<name>A0A418UZV6_9DEIO</name>
<evidence type="ECO:0000313" key="1">
    <source>
        <dbReference type="EMBL" id="RJF69016.1"/>
    </source>
</evidence>
<reference evidence="1 2" key="1">
    <citation type="submission" date="2018-09" db="EMBL/GenBank/DDBJ databases">
        <authorList>
            <person name="Zhu H."/>
        </authorList>
    </citation>
    <scope>NUCLEOTIDE SEQUENCE [LARGE SCALE GENOMIC DNA]</scope>
    <source>
        <strain evidence="1 2">K2S05-167</strain>
    </source>
</reference>
<gene>
    <name evidence="1" type="ORF">D3875_22075</name>
</gene>